<protein>
    <recommendedName>
        <fullName evidence="4">Lysozyme inhibitor LprI N-terminal domain-containing protein</fullName>
    </recommendedName>
</protein>
<dbReference type="Proteomes" id="UP001165498">
    <property type="component" value="Unassembled WGS sequence"/>
</dbReference>
<evidence type="ECO:0000256" key="1">
    <source>
        <dbReference type="SAM" id="SignalP"/>
    </source>
</evidence>
<accession>A0ABT1QQR6</accession>
<sequence>MRRWIALAGLLLAAVPPAVAEVKFPTAREYIDEHRPKIEKRPLTSKEKSTAKNVIAALKKKKTLTEAELIALRPMANAGDIAAMYALFEGYGDVRDVKTLFTGGSRRESEAMAGLRGLWAMALWREGERDRWLAWAINGCLDDAGGPQTGPKSGRFTATQCGYSATIELDAGQDLFRYANGQPGFAAPRSIVFEEYAMAPKLTPEEELARFQRIIAKWNQGETTDAPEDGVWIMSWVYTQGPEVRAAYSTAYDRMRAGVNAREGAANIAKREADAAAHQARIAEWKSLQEKRIAAKAAKQELDAKDEQRFVQLSFWLRGEYIVPIGKEQVLMQQWQRDDFCQYGPADYCQRQRDLAYARENAAMEERVSRANAWKIDRSRGDVTVRSYDQNGNYLGTSTMPSWQADILKGN</sequence>
<evidence type="ECO:0008006" key="4">
    <source>
        <dbReference type="Google" id="ProtNLM"/>
    </source>
</evidence>
<reference evidence="2" key="1">
    <citation type="submission" date="2022-07" db="EMBL/GenBank/DDBJ databases">
        <title>Tahibacter sp., a new gammaproteobacterium isolated from the silt sample collected at pig farm.</title>
        <authorList>
            <person name="Chen H."/>
        </authorList>
    </citation>
    <scope>NUCLEOTIDE SEQUENCE</scope>
    <source>
        <strain evidence="2">P2K</strain>
    </source>
</reference>
<evidence type="ECO:0000313" key="2">
    <source>
        <dbReference type="EMBL" id="MCQ4164621.1"/>
    </source>
</evidence>
<feature type="signal peptide" evidence="1">
    <location>
        <begin position="1"/>
        <end position="20"/>
    </location>
</feature>
<proteinExistence type="predicted"/>
<keyword evidence="3" id="KW-1185">Reference proteome</keyword>
<keyword evidence="1" id="KW-0732">Signal</keyword>
<dbReference type="RefSeq" id="WP_255913490.1">
    <property type="nucleotide sequence ID" value="NZ_JANFQO010000006.1"/>
</dbReference>
<name>A0ABT1QQR6_9GAMM</name>
<organism evidence="2 3">
    <name type="scientific">Tahibacter harae</name>
    <dbReference type="NCBI Taxonomy" id="2963937"/>
    <lineage>
        <taxon>Bacteria</taxon>
        <taxon>Pseudomonadati</taxon>
        <taxon>Pseudomonadota</taxon>
        <taxon>Gammaproteobacteria</taxon>
        <taxon>Lysobacterales</taxon>
        <taxon>Rhodanobacteraceae</taxon>
        <taxon>Tahibacter</taxon>
    </lineage>
</organism>
<dbReference type="EMBL" id="JANFQO010000006">
    <property type="protein sequence ID" value="MCQ4164621.1"/>
    <property type="molecule type" value="Genomic_DNA"/>
</dbReference>
<gene>
    <name evidence="2" type="ORF">NM961_07850</name>
</gene>
<feature type="chain" id="PRO_5047056405" description="Lysozyme inhibitor LprI N-terminal domain-containing protein" evidence="1">
    <location>
        <begin position="21"/>
        <end position="411"/>
    </location>
</feature>
<comment type="caution">
    <text evidence="2">The sequence shown here is derived from an EMBL/GenBank/DDBJ whole genome shotgun (WGS) entry which is preliminary data.</text>
</comment>
<evidence type="ECO:0000313" key="3">
    <source>
        <dbReference type="Proteomes" id="UP001165498"/>
    </source>
</evidence>